<dbReference type="EMBL" id="QLLR01000054">
    <property type="protein sequence ID" value="RAJ19966.1"/>
    <property type="molecule type" value="Genomic_DNA"/>
</dbReference>
<evidence type="ECO:0000313" key="1">
    <source>
        <dbReference type="EMBL" id="RAJ19966.1"/>
    </source>
</evidence>
<organism evidence="1 2">
    <name type="scientific">Pedobacter cryoconitis</name>
    <dbReference type="NCBI Taxonomy" id="188932"/>
    <lineage>
        <taxon>Bacteria</taxon>
        <taxon>Pseudomonadati</taxon>
        <taxon>Bacteroidota</taxon>
        <taxon>Sphingobacteriia</taxon>
        <taxon>Sphingobacteriales</taxon>
        <taxon>Sphingobacteriaceae</taxon>
        <taxon>Pedobacter</taxon>
    </lineage>
</organism>
<protein>
    <recommendedName>
        <fullName evidence="3">Transposase</fullName>
    </recommendedName>
</protein>
<evidence type="ECO:0008006" key="3">
    <source>
        <dbReference type="Google" id="ProtNLM"/>
    </source>
</evidence>
<accession>A0A327RSH4</accession>
<dbReference type="Proteomes" id="UP000249754">
    <property type="component" value="Unassembled WGS sequence"/>
</dbReference>
<feature type="non-terminal residue" evidence="1">
    <location>
        <position position="60"/>
    </location>
</feature>
<sequence length="60" mass="6667">MSEAGNTLISLLLPEGILDYFDLTKAEKDSTGLNIYLEEKNIAPDGYQKHELESKGLLPE</sequence>
<reference evidence="1 2" key="1">
    <citation type="submission" date="2018-06" db="EMBL/GenBank/DDBJ databases">
        <title>Genomic Encyclopedia of Archaeal and Bacterial Type Strains, Phase II (KMG-II): from individual species to whole genera.</title>
        <authorList>
            <person name="Goeker M."/>
        </authorList>
    </citation>
    <scope>NUCLEOTIDE SEQUENCE [LARGE SCALE GENOMIC DNA]</scope>
    <source>
        <strain evidence="1 2">DSM 14825</strain>
    </source>
</reference>
<comment type="caution">
    <text evidence="1">The sequence shown here is derived from an EMBL/GenBank/DDBJ whole genome shotgun (WGS) entry which is preliminary data.</text>
</comment>
<evidence type="ECO:0000313" key="2">
    <source>
        <dbReference type="Proteomes" id="UP000249754"/>
    </source>
</evidence>
<name>A0A327RSH4_9SPHI</name>
<dbReference type="AlphaFoldDB" id="A0A327RSH4"/>
<proteinExistence type="predicted"/>
<gene>
    <name evidence="1" type="ORF">LY11_05222</name>
</gene>